<reference evidence="2 3" key="1">
    <citation type="submission" date="2015-07" db="EMBL/GenBank/DDBJ databases">
        <title>The genome of Eufriesea mexicana.</title>
        <authorList>
            <person name="Pan H."/>
            <person name="Kapheim K."/>
        </authorList>
    </citation>
    <scope>NUCLEOTIDE SEQUENCE [LARGE SCALE GENOMIC DNA]</scope>
    <source>
        <strain evidence="2">0111107269</strain>
        <tissue evidence="2">Whole body</tissue>
    </source>
</reference>
<gene>
    <name evidence="2" type="ORF">WN48_04682</name>
</gene>
<sequence length="352" mass="39780">MPVPVWDCSDLGLLDEPQDTATVVSNDIWKKFDLDFPLDRVDAHFEMYHERPFDDGVLPDLLYDKMTCLESREIRHHDCMWAGLCISKEHNRTLPAKKDSQIQKKVPAGRSVLISRASAVHLGTTLPISQQAQQQCRAKNLESDGDSTRPETPQSSSSDTETEDEGPFFRHDQINIHEKLSECMSEAATKAVPVSEVTGQQVRFHDRRKEEDESQCQVHRETNIRNTLSDHCYHLNQPIGKNLEHLGVQTPSDSAAQTHTALFLSISLSLRLSSPGIAGIRFILRIRQRINEFIHLLLLCPPKRRQQGRTKDPLNRVQLTATPGELQFAEFGSPHEYANHAFGYSSFVVAAP</sequence>
<evidence type="ECO:0000313" key="3">
    <source>
        <dbReference type="Proteomes" id="UP000250275"/>
    </source>
</evidence>
<name>A0A310SLA3_9HYME</name>
<protein>
    <submittedName>
        <fullName evidence="2">Uncharacterized protein</fullName>
    </submittedName>
</protein>
<feature type="region of interest" description="Disordered" evidence="1">
    <location>
        <begin position="190"/>
        <end position="216"/>
    </location>
</feature>
<evidence type="ECO:0000256" key="1">
    <source>
        <dbReference type="SAM" id="MobiDB-lite"/>
    </source>
</evidence>
<feature type="compositionally biased region" description="Basic and acidic residues" evidence="1">
    <location>
        <begin position="139"/>
        <end position="149"/>
    </location>
</feature>
<dbReference type="Proteomes" id="UP000250275">
    <property type="component" value="Unassembled WGS sequence"/>
</dbReference>
<feature type="region of interest" description="Disordered" evidence="1">
    <location>
        <begin position="131"/>
        <end position="168"/>
    </location>
</feature>
<accession>A0A310SLA3</accession>
<organism evidence="2 3">
    <name type="scientific">Eufriesea mexicana</name>
    <dbReference type="NCBI Taxonomy" id="516756"/>
    <lineage>
        <taxon>Eukaryota</taxon>
        <taxon>Metazoa</taxon>
        <taxon>Ecdysozoa</taxon>
        <taxon>Arthropoda</taxon>
        <taxon>Hexapoda</taxon>
        <taxon>Insecta</taxon>
        <taxon>Pterygota</taxon>
        <taxon>Neoptera</taxon>
        <taxon>Endopterygota</taxon>
        <taxon>Hymenoptera</taxon>
        <taxon>Apocrita</taxon>
        <taxon>Aculeata</taxon>
        <taxon>Apoidea</taxon>
        <taxon>Anthophila</taxon>
        <taxon>Apidae</taxon>
        <taxon>Eufriesea</taxon>
    </lineage>
</organism>
<evidence type="ECO:0000313" key="2">
    <source>
        <dbReference type="EMBL" id="OAD55528.1"/>
    </source>
</evidence>
<feature type="compositionally biased region" description="Low complexity" evidence="1">
    <location>
        <begin position="150"/>
        <end position="159"/>
    </location>
</feature>
<dbReference type="AlphaFoldDB" id="A0A310SLA3"/>
<dbReference type="OrthoDB" id="5964374at2759"/>
<keyword evidence="3" id="KW-1185">Reference proteome</keyword>
<dbReference type="EMBL" id="KQ762748">
    <property type="protein sequence ID" value="OAD55528.1"/>
    <property type="molecule type" value="Genomic_DNA"/>
</dbReference>
<proteinExistence type="predicted"/>